<keyword evidence="2" id="KW-1185">Reference proteome</keyword>
<proteinExistence type="predicted"/>
<dbReference type="Proteomes" id="UP000204225">
    <property type="component" value="Segment"/>
</dbReference>
<name>A0AC59EWY7_9VIRU</name>
<sequence length="327" mass="38500">MDEDRKVEKVEKVEKKYNCVCCDYFTSRKEHYIKHLSTQKHKQACNRTNEDNLRTNEDKNVVKVVNEKFGCDCGKTYKYKRGLWNHQQTCNYGEPVCVEIKKTTEASDDVVAQLLEQNKNLVQQHKMEMMEQKMEMMKETEKQNKEQMELLTTTFKDMAGNMGSHNTTNNTNNQFNINMFLNEECKDAINLSDFIKSIQVSLDQLQYTTNNGLCKGITRVIMDNMNKLSKYERPLHCSDLKRETIYIKDNDKWEKDTHKEKLKKVIEKTSSKNYTALTEWTKENPHFMKCDDKQMFYARSISAMGKPITGVEDKIIKSICKDYQVKE</sequence>
<dbReference type="EMBL" id="KC662249">
    <property type="protein sequence ID" value="AGM15451.1"/>
    <property type="molecule type" value="Genomic_DNA"/>
</dbReference>
<protein>
    <submittedName>
        <fullName evidence="1">Multiple copy protein PGV_MIGE</fullName>
    </submittedName>
</protein>
<organism evidence="1 2">
    <name type="scientific">Phaeocystis globosa virus PgV-16T</name>
    <dbReference type="NCBI Taxonomy" id="3071227"/>
    <lineage>
        <taxon>Viruses</taxon>
        <taxon>Varidnaviria</taxon>
        <taxon>Bamfordvirae</taxon>
        <taxon>Nucleocytoviricota</taxon>
        <taxon>Megaviricetes</taxon>
        <taxon>Imitervirales</taxon>
        <taxon>Mesomimiviridae</taxon>
        <taxon>Tethysvirus</taxon>
        <taxon>Tethysvirus hollandense</taxon>
    </lineage>
</organism>
<gene>
    <name evidence="1" type="ORF">PGCG_00139</name>
</gene>
<evidence type="ECO:0000313" key="2">
    <source>
        <dbReference type="Proteomes" id="UP000204225"/>
    </source>
</evidence>
<accession>A0AC59EWY7</accession>
<evidence type="ECO:0000313" key="1">
    <source>
        <dbReference type="EMBL" id="AGM15451.1"/>
    </source>
</evidence>
<reference evidence="1 2" key="1">
    <citation type="journal article" date="2013" name="Proc. Natl. Acad. Sci. U.S.A.">
        <title>Genome of Phaeocystis globosa virus PgV-16T highlights the common ancestry of the largest known DNA viruses infecting eukaryotes.</title>
        <authorList>
            <person name="Santini S."/>
            <person name="Jeudy S."/>
            <person name="Bartoli J."/>
            <person name="Poirot O."/>
            <person name="Lescot M."/>
            <person name="Abergel C."/>
            <person name="Barbe V."/>
            <person name="Wommack K.E."/>
            <person name="Noordeloos A.A."/>
            <person name="Brussaard C.P."/>
            <person name="Claverie J.M."/>
        </authorList>
    </citation>
    <scope>NUCLEOTIDE SEQUENCE [LARGE SCALE GENOMIC DNA]</scope>
    <source>
        <strain evidence="1 2">16T</strain>
    </source>
</reference>